<sequence>MDAKKALKKLKKKLKPESHVSHQALAGLKKKAPANSWLGEELKGEVKQISQDTLRSVASELATPLNPLFSWFNDGYSGSGLSLSSITASPHAHKSDSQPAAPTISRITQQSLALAKLPLKSPACKRCPALSGGLCKCAVKKFGLKAA</sequence>
<feature type="compositionally biased region" description="Basic residues" evidence="1">
    <location>
        <begin position="1"/>
        <end position="14"/>
    </location>
</feature>
<name>A0A0J1GZV7_9GAMM</name>
<dbReference type="OrthoDB" id="6270900at2"/>
<accession>A0A0J1GZV7</accession>
<proteinExistence type="predicted"/>
<comment type="caution">
    <text evidence="2">The sequence shown here is derived from an EMBL/GenBank/DDBJ whole genome shotgun (WGS) entry which is preliminary data.</text>
</comment>
<dbReference type="Proteomes" id="UP000036097">
    <property type="component" value="Unassembled WGS sequence"/>
</dbReference>
<evidence type="ECO:0000313" key="2">
    <source>
        <dbReference type="EMBL" id="KLV05100.1"/>
    </source>
</evidence>
<dbReference type="EMBL" id="LDOT01000016">
    <property type="protein sequence ID" value="KLV05100.1"/>
    <property type="molecule type" value="Genomic_DNA"/>
</dbReference>
<gene>
    <name evidence="2" type="ORF">ABT56_12945</name>
</gene>
<feature type="region of interest" description="Disordered" evidence="1">
    <location>
        <begin position="1"/>
        <end position="22"/>
    </location>
</feature>
<dbReference type="AlphaFoldDB" id="A0A0J1GZV7"/>
<dbReference type="RefSeq" id="WP_047879304.1">
    <property type="nucleotide sequence ID" value="NZ_LDOT01000016.1"/>
</dbReference>
<keyword evidence="3" id="KW-1185">Reference proteome</keyword>
<evidence type="ECO:0000256" key="1">
    <source>
        <dbReference type="SAM" id="MobiDB-lite"/>
    </source>
</evidence>
<protein>
    <submittedName>
        <fullName evidence="2">Uncharacterized protein</fullName>
    </submittedName>
</protein>
<organism evidence="2 3">
    <name type="scientific">Photobacterium aquae</name>
    <dbReference type="NCBI Taxonomy" id="1195763"/>
    <lineage>
        <taxon>Bacteria</taxon>
        <taxon>Pseudomonadati</taxon>
        <taxon>Pseudomonadota</taxon>
        <taxon>Gammaproteobacteria</taxon>
        <taxon>Vibrionales</taxon>
        <taxon>Vibrionaceae</taxon>
        <taxon>Photobacterium</taxon>
    </lineage>
</organism>
<reference evidence="2 3" key="1">
    <citation type="submission" date="2015-05" db="EMBL/GenBank/DDBJ databases">
        <title>Photobacterium galathea sp. nov.</title>
        <authorList>
            <person name="Machado H."/>
            <person name="Gram L."/>
        </authorList>
    </citation>
    <scope>NUCLEOTIDE SEQUENCE [LARGE SCALE GENOMIC DNA]</scope>
    <source>
        <strain evidence="2 3">CGMCC 1.12159</strain>
    </source>
</reference>
<evidence type="ECO:0000313" key="3">
    <source>
        <dbReference type="Proteomes" id="UP000036097"/>
    </source>
</evidence>
<dbReference type="PATRIC" id="fig|1195763.3.peg.2739"/>